<reference evidence="7" key="1">
    <citation type="submission" date="2018-05" db="EMBL/GenBank/DDBJ databases">
        <title>Genome Sequencing of selected type strains of the family Eggerthellaceae.</title>
        <authorList>
            <person name="Danylec N."/>
            <person name="Stoll D.A."/>
            <person name="Doetsch A."/>
            <person name="Huch M."/>
        </authorList>
    </citation>
    <scope>NUCLEOTIDE SEQUENCE [LARGE SCALE GENOMIC DNA]</scope>
    <source>
        <strain evidence="7">DSM 27213</strain>
    </source>
</reference>
<dbReference type="GO" id="GO:0005829">
    <property type="term" value="C:cytosol"/>
    <property type="evidence" value="ECO:0007669"/>
    <property type="project" value="TreeGrafter"/>
</dbReference>
<dbReference type="InterPro" id="IPR010982">
    <property type="entry name" value="Lambda_DNA-bd_dom_sf"/>
</dbReference>
<evidence type="ECO:0000313" key="5">
    <source>
        <dbReference type="EMBL" id="MSA93770.1"/>
    </source>
</evidence>
<dbReference type="GO" id="GO:0003677">
    <property type="term" value="F:DNA binding"/>
    <property type="evidence" value="ECO:0007669"/>
    <property type="project" value="UniProtKB-KW"/>
</dbReference>
<dbReference type="PANTHER" id="PTHR46797">
    <property type="entry name" value="HTH-TYPE TRANSCRIPTIONAL REGULATOR"/>
    <property type="match status" value="1"/>
</dbReference>
<dbReference type="PROSITE" id="PS50943">
    <property type="entry name" value="HTH_CROC1"/>
    <property type="match status" value="1"/>
</dbReference>
<dbReference type="EMBL" id="WKZA01000003">
    <property type="protein sequence ID" value="MSA93770.1"/>
    <property type="molecule type" value="Genomic_DNA"/>
</dbReference>
<dbReference type="Gene3D" id="1.10.260.40">
    <property type="entry name" value="lambda repressor-like DNA-binding domains"/>
    <property type="match status" value="1"/>
</dbReference>
<comment type="caution">
    <text evidence="6">The sequence shown here is derived from an EMBL/GenBank/DDBJ whole genome shotgun (WGS) entry which is preliminary data.</text>
</comment>
<proteinExistence type="predicted"/>
<gene>
    <name evidence="6" type="ORF">DMP12_05905</name>
    <name evidence="5" type="ORF">GKG38_01530</name>
</gene>
<sequence length="73" mass="8208">MRTSSETQRRLGLRIKDLREERGLSQYACAPWLGVSRTYLADVECGRRNVSLATLDSIARGLDVSLEELLRGV</sequence>
<dbReference type="InterPro" id="IPR050807">
    <property type="entry name" value="TransReg_Diox_bact_type"/>
</dbReference>
<organism evidence="6 7">
    <name type="scientific">Gordonibacter urolithinfaciens</name>
    <dbReference type="NCBI Taxonomy" id="1335613"/>
    <lineage>
        <taxon>Bacteria</taxon>
        <taxon>Bacillati</taxon>
        <taxon>Actinomycetota</taxon>
        <taxon>Coriobacteriia</taxon>
        <taxon>Eggerthellales</taxon>
        <taxon>Eggerthellaceae</taxon>
        <taxon>Gordonibacter</taxon>
    </lineage>
</organism>
<dbReference type="Pfam" id="PF13560">
    <property type="entry name" value="HTH_31"/>
    <property type="match status" value="1"/>
</dbReference>
<dbReference type="CDD" id="cd00093">
    <property type="entry name" value="HTH_XRE"/>
    <property type="match status" value="1"/>
</dbReference>
<dbReference type="InterPro" id="IPR001387">
    <property type="entry name" value="Cro/C1-type_HTH"/>
</dbReference>
<dbReference type="SMART" id="SM00530">
    <property type="entry name" value="HTH_XRE"/>
    <property type="match status" value="1"/>
</dbReference>
<feature type="domain" description="HTH cro/C1-type" evidence="4">
    <location>
        <begin position="15"/>
        <end position="69"/>
    </location>
</feature>
<evidence type="ECO:0000313" key="6">
    <source>
        <dbReference type="EMBL" id="ROT90541.1"/>
    </source>
</evidence>
<evidence type="ECO:0000256" key="1">
    <source>
        <dbReference type="ARBA" id="ARBA00023015"/>
    </source>
</evidence>
<dbReference type="SUPFAM" id="SSF47413">
    <property type="entry name" value="lambda repressor-like DNA-binding domains"/>
    <property type="match status" value="1"/>
</dbReference>
<dbReference type="GO" id="GO:0003700">
    <property type="term" value="F:DNA-binding transcription factor activity"/>
    <property type="evidence" value="ECO:0007669"/>
    <property type="project" value="TreeGrafter"/>
</dbReference>
<evidence type="ECO:0000256" key="2">
    <source>
        <dbReference type="ARBA" id="ARBA00023125"/>
    </source>
</evidence>
<dbReference type="AlphaFoldDB" id="A0A423ULB9"/>
<reference evidence="6" key="3">
    <citation type="journal article" date="2019" name="Microbiol. Resour. Announc.">
        <title>Draft Genome Sequences of Type Strains of Gordonibacter faecihominis, Paraeggerthella hongkongensis, Parvibacter caecicola,Slackia equolifaciens, Slackia faecicanis, and Slackia isoflavoniconvertens.</title>
        <authorList>
            <person name="Danylec N."/>
            <person name="Stoll D.A."/>
            <person name="Dotsch A."/>
            <person name="Huch M."/>
        </authorList>
    </citation>
    <scope>NUCLEOTIDE SEQUENCE</scope>
    <source>
        <strain evidence="6">DSM 27213</strain>
    </source>
</reference>
<dbReference type="EMBL" id="QIBW01000005">
    <property type="protein sequence ID" value="ROT90541.1"/>
    <property type="molecule type" value="Genomic_DNA"/>
</dbReference>
<keyword evidence="1" id="KW-0805">Transcription regulation</keyword>
<dbReference type="RefSeq" id="WP_096226822.1">
    <property type="nucleotide sequence ID" value="NZ_CP168029.1"/>
</dbReference>
<evidence type="ECO:0000313" key="8">
    <source>
        <dbReference type="Proteomes" id="UP000462865"/>
    </source>
</evidence>
<accession>A0A423ULB9</accession>
<reference evidence="5 8" key="4">
    <citation type="journal article" date="2019" name="Nat. Med.">
        <title>A library of human gut bacterial isolates paired with longitudinal multiomics data enables mechanistic microbiome research.</title>
        <authorList>
            <person name="Poyet M."/>
            <person name="Groussin M."/>
            <person name="Gibbons S.M."/>
            <person name="Avila-Pacheco J."/>
            <person name="Jiang X."/>
            <person name="Kearney S.M."/>
            <person name="Perrotta A.R."/>
            <person name="Berdy B."/>
            <person name="Zhao S."/>
            <person name="Lieberman T.D."/>
            <person name="Swanson P.K."/>
            <person name="Smith M."/>
            <person name="Roesemann S."/>
            <person name="Alexander J.E."/>
            <person name="Rich S.A."/>
            <person name="Livny J."/>
            <person name="Vlamakis H."/>
            <person name="Clish C."/>
            <person name="Bullock K."/>
            <person name="Deik A."/>
            <person name="Scott J."/>
            <person name="Pierce K.A."/>
            <person name="Xavier R.J."/>
            <person name="Alm E.J."/>
        </authorList>
    </citation>
    <scope>NUCLEOTIDE SEQUENCE [LARGE SCALE GENOMIC DNA]</scope>
    <source>
        <strain evidence="5 8">BIOML-A1</strain>
    </source>
</reference>
<keyword evidence="2" id="KW-0238">DNA-binding</keyword>
<dbReference type="Proteomes" id="UP000285258">
    <property type="component" value="Unassembled WGS sequence"/>
</dbReference>
<reference evidence="6" key="2">
    <citation type="journal article" date="2019" name="Int. J. Syst. Evol. Microbiol.">
        <title>Gordonibacter faecihominis is a later heterotypic synonym of Gordonibacter urolithinfaciens.</title>
        <authorList>
            <person name="Danylec N."/>
            <person name="Stoll D.A."/>
            <person name="Huch M."/>
        </authorList>
    </citation>
    <scope>NUCLEOTIDE SEQUENCE</scope>
    <source>
        <strain evidence="6">DSM 27213</strain>
    </source>
</reference>
<protein>
    <submittedName>
        <fullName evidence="5">Helix-turn-helix domain-containing protein</fullName>
    </submittedName>
    <submittedName>
        <fullName evidence="6">XRE family transcriptional regulator</fullName>
    </submittedName>
</protein>
<dbReference type="Proteomes" id="UP000462865">
    <property type="component" value="Unassembled WGS sequence"/>
</dbReference>
<name>A0A423ULB9_9ACTN</name>
<evidence type="ECO:0000256" key="3">
    <source>
        <dbReference type="ARBA" id="ARBA00023163"/>
    </source>
</evidence>
<keyword evidence="3" id="KW-0804">Transcription</keyword>
<evidence type="ECO:0000313" key="7">
    <source>
        <dbReference type="Proteomes" id="UP000285258"/>
    </source>
</evidence>
<dbReference type="PANTHER" id="PTHR46797:SF23">
    <property type="entry name" value="HTH-TYPE TRANSCRIPTIONAL REGULATOR SUTR"/>
    <property type="match status" value="1"/>
</dbReference>
<evidence type="ECO:0000259" key="4">
    <source>
        <dbReference type="PROSITE" id="PS50943"/>
    </source>
</evidence>